<evidence type="ECO:0000313" key="2">
    <source>
        <dbReference type="Proteomes" id="UP000814140"/>
    </source>
</evidence>
<dbReference type="Proteomes" id="UP000814140">
    <property type="component" value="Unassembled WGS sequence"/>
</dbReference>
<reference evidence="1" key="1">
    <citation type="submission" date="2021-03" db="EMBL/GenBank/DDBJ databases">
        <authorList>
            <consortium name="DOE Joint Genome Institute"/>
            <person name="Ahrendt S."/>
            <person name="Looney B.P."/>
            <person name="Miyauchi S."/>
            <person name="Morin E."/>
            <person name="Drula E."/>
            <person name="Courty P.E."/>
            <person name="Chicoki N."/>
            <person name="Fauchery L."/>
            <person name="Kohler A."/>
            <person name="Kuo A."/>
            <person name="Labutti K."/>
            <person name="Pangilinan J."/>
            <person name="Lipzen A."/>
            <person name="Riley R."/>
            <person name="Andreopoulos W."/>
            <person name="He G."/>
            <person name="Johnson J."/>
            <person name="Barry K.W."/>
            <person name="Grigoriev I.V."/>
            <person name="Nagy L."/>
            <person name="Hibbett D."/>
            <person name="Henrissat B."/>
            <person name="Matheny P.B."/>
            <person name="Labbe J."/>
            <person name="Martin F."/>
        </authorList>
    </citation>
    <scope>NUCLEOTIDE SEQUENCE</scope>
    <source>
        <strain evidence="1">HHB10654</strain>
    </source>
</reference>
<dbReference type="EMBL" id="MU277222">
    <property type="protein sequence ID" value="KAI0059946.1"/>
    <property type="molecule type" value="Genomic_DNA"/>
</dbReference>
<reference evidence="1" key="2">
    <citation type="journal article" date="2022" name="New Phytol.">
        <title>Evolutionary transition to the ectomycorrhizal habit in the genomes of a hyperdiverse lineage of mushroom-forming fungi.</title>
        <authorList>
            <person name="Looney B."/>
            <person name="Miyauchi S."/>
            <person name="Morin E."/>
            <person name="Drula E."/>
            <person name="Courty P.E."/>
            <person name="Kohler A."/>
            <person name="Kuo A."/>
            <person name="LaButti K."/>
            <person name="Pangilinan J."/>
            <person name="Lipzen A."/>
            <person name="Riley R."/>
            <person name="Andreopoulos W."/>
            <person name="He G."/>
            <person name="Johnson J."/>
            <person name="Nolan M."/>
            <person name="Tritt A."/>
            <person name="Barry K.W."/>
            <person name="Grigoriev I.V."/>
            <person name="Nagy L.G."/>
            <person name="Hibbett D."/>
            <person name="Henrissat B."/>
            <person name="Matheny P.B."/>
            <person name="Labbe J."/>
            <person name="Martin F.M."/>
        </authorList>
    </citation>
    <scope>NUCLEOTIDE SEQUENCE</scope>
    <source>
        <strain evidence="1">HHB10654</strain>
    </source>
</reference>
<proteinExistence type="predicted"/>
<evidence type="ECO:0000313" key="1">
    <source>
        <dbReference type="EMBL" id="KAI0059946.1"/>
    </source>
</evidence>
<protein>
    <submittedName>
        <fullName evidence="1">Uncharacterized protein</fullName>
    </submittedName>
</protein>
<sequence length="977" mass="108214">MRNLRGEATALRSKEQEWKRSRGAIACAECRRLKLKCDKSVPCTSCRRRGCASICPNGSLVTGQGTRFVLADTDRLHNKITDMSDRIRQLEDALALSHFNISRDPHPLLQRDLLKVKSIIDLHAAVDQESEEAPPEHDESQSLDLFGTLALRDDGASTTFYGRSAGQESLLLGEKEVPDDSPSPPGPSSGPFNGLPYSLVEIANAFPDSTVRLPLYALEGYLPPWERASQLCALYLEQAPWFFGAVRPRQLHEELLPLFYSEAPRPPQYTQQQATPHDLGLLFVIFCFGALTDEALPPAPGNTEADTYYVLTRAALAQDPVMDHAPTVSTVQALSLMGIYQGLVANEHSIEATWALMGLATKLAQSIGLHRDCARWKLSPAEVQKRRALFWELFITDCWQSLATGRLSTYPLPFVDCEIPQDTEQTMTADGTPQVSFPYWKAQFGKQCVSEVVAGILTARPPKYSVILELDRKVRDMNLPKFATDPAPEGAPFHITMQHYMPINYRHLTLLYIHRTFLAQGLCDHPHDPLRSQYAPSILSGYRSACQILNNLREGFALFPVPIARFWVLWTHAFSAAVILALIPVRAPQSKMAHTALLELKSAYELFERAANYGGRAVKMLPIVRRHLEKAEKSFKTARSEALQGEVFPQQSRDEFAVFSGVTSTVSAPARQQPQQLGLSRKASTMELTSGLPSATTGDYEQQRWVDAHPALVDQLAHFDGSLDAQIKGSGWRIQGMEDEMLQMAYPSQTPSHSLPAQSQASQPLQQPAYPSQPHHSHSSHSPPFNPGPSHQSLSRHPSSSNRPSSSHQSAASHRPSSSHHSAYPPPQQQLYDQHSPMSLRHQASSSSLHTLPQSLPPQHQPQYSNSSAFQPAPHAPPSYNTQTYSHGQTPPSELSSSTSYHSSHSPISMTTPGSTSSSDPEYVDPQAQQKLWSVPHTEVEAMARERTASARARDRVLRQSGDLSLTEAWSAFMSQM</sequence>
<accession>A0ACB8SW99</accession>
<comment type="caution">
    <text evidence="1">The sequence shown here is derived from an EMBL/GenBank/DDBJ whole genome shotgun (WGS) entry which is preliminary data.</text>
</comment>
<gene>
    <name evidence="1" type="ORF">BV25DRAFT_1889043</name>
</gene>
<organism evidence="1 2">
    <name type="scientific">Artomyces pyxidatus</name>
    <dbReference type="NCBI Taxonomy" id="48021"/>
    <lineage>
        <taxon>Eukaryota</taxon>
        <taxon>Fungi</taxon>
        <taxon>Dikarya</taxon>
        <taxon>Basidiomycota</taxon>
        <taxon>Agaricomycotina</taxon>
        <taxon>Agaricomycetes</taxon>
        <taxon>Russulales</taxon>
        <taxon>Auriscalpiaceae</taxon>
        <taxon>Artomyces</taxon>
    </lineage>
</organism>
<name>A0ACB8SW99_9AGAM</name>
<keyword evidence="2" id="KW-1185">Reference proteome</keyword>